<evidence type="ECO:0000259" key="2">
    <source>
        <dbReference type="SMART" id="SM00943"/>
    </source>
</evidence>
<proteinExistence type="predicted"/>
<feature type="domain" description="DNA primase/polymerase bifunctional N-terminal" evidence="2">
    <location>
        <begin position="5"/>
        <end position="150"/>
    </location>
</feature>
<reference evidence="3" key="1">
    <citation type="submission" date="2020-03" db="EMBL/GenBank/DDBJ databases">
        <title>The deep terrestrial virosphere.</title>
        <authorList>
            <person name="Holmfeldt K."/>
            <person name="Nilsson E."/>
            <person name="Simone D."/>
            <person name="Lopez-Fernandez M."/>
            <person name="Wu X."/>
            <person name="de Brujin I."/>
            <person name="Lundin D."/>
            <person name="Andersson A."/>
            <person name="Bertilsson S."/>
            <person name="Dopson M."/>
        </authorList>
    </citation>
    <scope>NUCLEOTIDE SEQUENCE</scope>
    <source>
        <strain evidence="3">MM415B02958</strain>
    </source>
</reference>
<dbReference type="AlphaFoldDB" id="A0A6M3L2B7"/>
<dbReference type="Gene3D" id="3.40.50.300">
    <property type="entry name" value="P-loop containing nucleotide triphosphate hydrolases"/>
    <property type="match status" value="1"/>
</dbReference>
<dbReference type="Pfam" id="PF09250">
    <property type="entry name" value="Prim-Pol"/>
    <property type="match status" value="1"/>
</dbReference>
<dbReference type="InterPro" id="IPR014820">
    <property type="entry name" value="PriCT_1"/>
</dbReference>
<dbReference type="InterPro" id="IPR015330">
    <property type="entry name" value="DNA_primase/pol_bifunc_N"/>
</dbReference>
<dbReference type="EMBL" id="MT142716">
    <property type="protein sequence ID" value="QJA87555.1"/>
    <property type="molecule type" value="Genomic_DNA"/>
</dbReference>
<name>A0A6M3L2B7_9ZZZZ</name>
<dbReference type="SMART" id="SM00943">
    <property type="entry name" value="Prim-Pol"/>
    <property type="match status" value="1"/>
</dbReference>
<evidence type="ECO:0000313" key="3">
    <source>
        <dbReference type="EMBL" id="QJA87555.1"/>
    </source>
</evidence>
<protein>
    <submittedName>
        <fullName evidence="3">Putative bifunctional DNA primase/polymerase</fullName>
    </submittedName>
</protein>
<dbReference type="InterPro" id="IPR027417">
    <property type="entry name" value="P-loop_NTPase"/>
</dbReference>
<dbReference type="SUPFAM" id="SSF52540">
    <property type="entry name" value="P-loop containing nucleoside triphosphate hydrolases"/>
    <property type="match status" value="1"/>
</dbReference>
<accession>A0A6M3L2B7</accession>
<organism evidence="3">
    <name type="scientific">viral metagenome</name>
    <dbReference type="NCBI Taxonomy" id="1070528"/>
    <lineage>
        <taxon>unclassified sequences</taxon>
        <taxon>metagenomes</taxon>
        <taxon>organismal metagenomes</taxon>
    </lineage>
</organism>
<dbReference type="Gene3D" id="3.30.720.160">
    <property type="entry name" value="Bifunctional DNA primase/polymerase, N-terminal"/>
    <property type="match status" value="1"/>
</dbReference>
<dbReference type="SMART" id="SM00942">
    <property type="entry name" value="PriCT_1"/>
    <property type="match status" value="1"/>
</dbReference>
<gene>
    <name evidence="3" type="ORF">MM415B02958_0002</name>
</gene>
<feature type="domain" description="Primase C-terminal 1" evidence="1">
    <location>
        <begin position="206"/>
        <end position="271"/>
    </location>
</feature>
<dbReference type="SUPFAM" id="SSF56747">
    <property type="entry name" value="Prim-pol domain"/>
    <property type="match status" value="1"/>
</dbReference>
<sequence length="564" mass="63701">MLNYALEYYLKGYSIIPIKPDKHPYIKEWLPYQKTTPDKEQITKWWTRWPSANIAVVCGKLSGVMVIDIDTQEAKESIDEFLPDSLDIPTTRTPNNGWHLYFRFKEGLSNKSGALPGVDIRTQGGYIISAPSSCHYEKNGNIIDGKHLWINNFKLGYSRDFPEMPSMLFDTLLFACNNNRYSNTSCIGENDDSQEAGSHQESSMSSIVINFLKGGSRDDSLFHTANCLVKGGCEKPVVKKILEILAKNCDPPFSEKEAEIKIESALQRKERREGNLTADIRDFILSSSGIISSSFVIMCHQLSSRSEKQLASNILNRLCKEGLVEKTGARAGEFRVIDNSCKPIDWTNADENYIPVWIPLGLDQIAGVLPGNILVFAGAKDSGKTAWLLNIAKENRHKYKVHYFNSEMGAAEFKMRASKFDDIHPSQWNNVSVYERNNNFHDVIRPGEGNLNIIDYLEAPDEVWKVGSWIQKIHAKLDGAICMIGLQKKIGVELGRGAEFSMEKARLYISLDYGRAKIISCKNFLKDSPIGNPRGYQCFFKLVGGVKLIKDRHLGWHKPLEKEK</sequence>
<evidence type="ECO:0000259" key="1">
    <source>
        <dbReference type="SMART" id="SM00942"/>
    </source>
</evidence>
<dbReference type="CDD" id="cd04859">
    <property type="entry name" value="Prim_Pol"/>
    <property type="match status" value="1"/>
</dbReference>